<sequence>MRRGNKWFLLLVMGLSFLTPIVDVDAAAVTITKTINEGAGIVPYADSIVKKYRVHNGQLQYRRWNETRGYWVDSEWINV</sequence>
<dbReference type="OrthoDB" id="2067472at2"/>
<name>A0A315ZXY2_9FIRM</name>
<reference evidence="3" key="1">
    <citation type="submission" date="2017-07" db="EMBL/GenBank/DDBJ databases">
        <authorList>
            <person name="Varghese N."/>
            <person name="Submissions S."/>
        </authorList>
    </citation>
    <scope>NUCLEOTIDE SEQUENCE [LARGE SCALE GENOMIC DNA]</scope>
    <source>
        <strain evidence="3">NLAE-zl-C134</strain>
    </source>
</reference>
<dbReference type="RefSeq" id="WP_109711407.1">
    <property type="nucleotide sequence ID" value="NZ_QGDS01000006.1"/>
</dbReference>
<keyword evidence="3" id="KW-1185">Reference proteome</keyword>
<dbReference type="AlphaFoldDB" id="A0A315ZXY2"/>
<gene>
    <name evidence="2" type="ORF">SAMN05216529_106178</name>
</gene>
<proteinExistence type="predicted"/>
<evidence type="ECO:0000256" key="1">
    <source>
        <dbReference type="SAM" id="SignalP"/>
    </source>
</evidence>
<feature type="signal peptide" evidence="1">
    <location>
        <begin position="1"/>
        <end position="24"/>
    </location>
</feature>
<feature type="chain" id="PRO_5043163499" evidence="1">
    <location>
        <begin position="25"/>
        <end position="79"/>
    </location>
</feature>
<organism evidence="2 3">
    <name type="scientific">Faecalicatena contorta</name>
    <dbReference type="NCBI Taxonomy" id="39482"/>
    <lineage>
        <taxon>Bacteria</taxon>
        <taxon>Bacillati</taxon>
        <taxon>Bacillota</taxon>
        <taxon>Clostridia</taxon>
        <taxon>Lachnospirales</taxon>
        <taxon>Lachnospiraceae</taxon>
        <taxon>Faecalicatena</taxon>
    </lineage>
</organism>
<protein>
    <submittedName>
        <fullName evidence="2">Uncharacterized protein</fullName>
    </submittedName>
</protein>
<keyword evidence="1" id="KW-0732">Signal</keyword>
<accession>A0A315ZXY2</accession>
<evidence type="ECO:0000313" key="2">
    <source>
        <dbReference type="EMBL" id="SUQ14486.1"/>
    </source>
</evidence>
<dbReference type="EMBL" id="UHJJ01000006">
    <property type="protein sequence ID" value="SUQ14486.1"/>
    <property type="molecule type" value="Genomic_DNA"/>
</dbReference>
<evidence type="ECO:0000313" key="3">
    <source>
        <dbReference type="Proteomes" id="UP000254051"/>
    </source>
</evidence>
<dbReference type="Proteomes" id="UP000254051">
    <property type="component" value="Unassembled WGS sequence"/>
</dbReference>